<dbReference type="RefSeq" id="WP_171399275.1">
    <property type="nucleotide sequence ID" value="NZ_CP049838.1"/>
</dbReference>
<dbReference type="PANTHER" id="PTHR42194">
    <property type="entry name" value="UPF0276 PROTEIN HI_1600"/>
    <property type="match status" value="1"/>
</dbReference>
<organism evidence="1 2">
    <name type="scientific">Streptomyces asoensis</name>
    <dbReference type="NCBI Taxonomy" id="249586"/>
    <lineage>
        <taxon>Bacteria</taxon>
        <taxon>Bacillati</taxon>
        <taxon>Actinomycetota</taxon>
        <taxon>Actinomycetes</taxon>
        <taxon>Kitasatosporales</taxon>
        <taxon>Streptomycetaceae</taxon>
        <taxon>Streptomyces</taxon>
    </lineage>
</organism>
<dbReference type="EMBL" id="CP049838">
    <property type="protein sequence ID" value="QJT03875.1"/>
    <property type="molecule type" value="Genomic_DNA"/>
</dbReference>
<accession>A0A6M4WX07</accession>
<dbReference type="SUPFAM" id="SSF51658">
    <property type="entry name" value="Xylose isomerase-like"/>
    <property type="match status" value="1"/>
</dbReference>
<name>A0A6M4WX07_9ACTN</name>
<gene>
    <name evidence="1" type="ORF">G9272_29315</name>
</gene>
<protein>
    <submittedName>
        <fullName evidence="1">DUF692 domain-containing protein</fullName>
    </submittedName>
</protein>
<dbReference type="Pfam" id="PF05114">
    <property type="entry name" value="MbnB_TglH_ChrH"/>
    <property type="match status" value="1"/>
</dbReference>
<dbReference type="Gene3D" id="3.20.20.150">
    <property type="entry name" value="Divalent-metal-dependent TIM barrel enzymes"/>
    <property type="match status" value="1"/>
</dbReference>
<dbReference type="PANTHER" id="PTHR42194:SF1">
    <property type="entry name" value="UPF0276 PROTEIN HI_1600"/>
    <property type="match status" value="1"/>
</dbReference>
<keyword evidence="2" id="KW-1185">Reference proteome</keyword>
<dbReference type="NCBIfam" id="NF003818">
    <property type="entry name" value="PRK05409.1"/>
    <property type="match status" value="1"/>
</dbReference>
<reference evidence="1" key="1">
    <citation type="submission" date="2020-03" db="EMBL/GenBank/DDBJ databases">
        <title>Molecular networking-based the target discovery of potent antiproliferative macrolactams: 5/6/7/16 polycyclic ansamycins and glycosylated trienomycin from Streptomyces cacaoi subsp. asoensis.</title>
        <authorList>
            <person name="Liu L.-L."/>
        </authorList>
    </citation>
    <scope>NUCLEOTIDE SEQUENCE [LARGE SCALE GENOMIC DNA]</scope>
    <source>
        <strain evidence="1">H2S5</strain>
    </source>
</reference>
<evidence type="ECO:0000313" key="1">
    <source>
        <dbReference type="EMBL" id="QJT03875.1"/>
    </source>
</evidence>
<dbReference type="AlphaFoldDB" id="A0A6M4WX07"/>
<dbReference type="InterPro" id="IPR036237">
    <property type="entry name" value="Xyl_isomerase-like_sf"/>
</dbReference>
<dbReference type="Proteomes" id="UP000502665">
    <property type="component" value="Chromosome"/>
</dbReference>
<dbReference type="InterPro" id="IPR007801">
    <property type="entry name" value="MbnB/TglH/ChrH"/>
</dbReference>
<evidence type="ECO:0000313" key="2">
    <source>
        <dbReference type="Proteomes" id="UP000502665"/>
    </source>
</evidence>
<proteinExistence type="predicted"/>
<sequence>MASNHSTDSPISVSGAGLGYRKELSNEFSLHSAEIDVVEILADQWFGYDNPRRLREVADEFSTVLHGVGMSLAGAGRIPDDYLEEIRKVTDACGASYYSEHLAMTHVPGADAGHLCPPVISEEGLRACIRNVDRAQTALGVPLALENITYSFSLGADHVDAATFFTQLVAATGCYMLLDVANLYINSKNHSFDPLSYLDKLPTDRIVQVHLAGGVVTSTGQHIDSHSETIGDEIWRLAADTAERCSPSAVIVERDDNFPDFEALIKEVAMARDIFFPKAERR</sequence>